<dbReference type="NCBIfam" id="TIGR00838">
    <property type="entry name" value="argH"/>
    <property type="match status" value="1"/>
</dbReference>
<comment type="catalytic activity">
    <reaction evidence="1 6">
        <text>2-(N(omega)-L-arginino)succinate = fumarate + L-arginine</text>
        <dbReference type="Rhea" id="RHEA:24020"/>
        <dbReference type="ChEBI" id="CHEBI:29806"/>
        <dbReference type="ChEBI" id="CHEBI:32682"/>
        <dbReference type="ChEBI" id="CHEBI:57472"/>
        <dbReference type="EC" id="4.3.2.1"/>
    </reaction>
</comment>
<evidence type="ECO:0000256" key="6">
    <source>
        <dbReference type="HAMAP-Rule" id="MF_00006"/>
    </source>
</evidence>
<sequence length="494" mass="53849">MRERVKLPPSKVLIDYVMRPRLEADSQDSFAALMDLNRAHVVMLAAQGIVTKDNAGKLMRIFEEVLAAGPEAITWDPALEEVYYNLETHIIKKAGSAIGGQMHTGRSRNDLSAALTRMSARAQLHRLAGFLHALRQQLLDLAEAHADTIVTGYTHMQPAQPTTLGHYFHALAQAMSRDETRLQQCYEVANASPLGACAFNSTGFPIDRRMVADLTGFSGLVENSIDAVASRDYVPQILACLATMGVNLSRLAQDLYIWSTDEFGWVEVGDDLSATSSIMPQKKNPISLEHIRGKSSHLIGALVAALAAQKGTPYGHLRDISLEATQPLRDGFREAEAVVNLATETLRSLRINAAAATARTAENFSTVTELADVIVRETGLSFRDAHVIVGTSVGRLHETGGRTDDLGLDLIETVAKEHLGRPLGLREASLRKALTPAENVAVRRVTGGPAPVEVRRSVNVSRKRLADDEGWWREQQGRLDAAHNRLDAAAAELI</sequence>
<dbReference type="CDD" id="cd01359">
    <property type="entry name" value="Argininosuccinate_lyase"/>
    <property type="match status" value="1"/>
</dbReference>
<evidence type="ECO:0000256" key="3">
    <source>
        <dbReference type="ARBA" id="ARBA00012338"/>
    </source>
</evidence>
<dbReference type="GO" id="GO:0004056">
    <property type="term" value="F:argininosuccinate lyase activity"/>
    <property type="evidence" value="ECO:0007669"/>
    <property type="project" value="UniProtKB-UniRule"/>
</dbReference>
<feature type="domain" description="Fumarate lyase N-terminal" evidence="7">
    <location>
        <begin position="93"/>
        <end position="300"/>
    </location>
</feature>
<evidence type="ECO:0000259" key="7">
    <source>
        <dbReference type="Pfam" id="PF00206"/>
    </source>
</evidence>
<evidence type="ECO:0000313" key="9">
    <source>
        <dbReference type="EMBL" id="SBV98449.1"/>
    </source>
</evidence>
<dbReference type="Gene3D" id="1.10.40.30">
    <property type="entry name" value="Fumarase/aspartase (C-terminal domain)"/>
    <property type="match status" value="1"/>
</dbReference>
<dbReference type="PANTHER" id="PTHR43814">
    <property type="entry name" value="ARGININOSUCCINATE LYASE"/>
    <property type="match status" value="1"/>
</dbReference>
<keyword evidence="6" id="KW-0963">Cytoplasm</keyword>
<dbReference type="InterPro" id="IPR009049">
    <property type="entry name" value="Argininosuccinate_lyase"/>
</dbReference>
<dbReference type="Pfam" id="PF00206">
    <property type="entry name" value="Lyase_1"/>
    <property type="match status" value="1"/>
</dbReference>
<dbReference type="InterPro" id="IPR029419">
    <property type="entry name" value="Arg_succ_lyase_C"/>
</dbReference>
<dbReference type="GO" id="GO:0005829">
    <property type="term" value="C:cytosol"/>
    <property type="evidence" value="ECO:0007669"/>
    <property type="project" value="TreeGrafter"/>
</dbReference>
<dbReference type="EMBL" id="FLUO01000001">
    <property type="protein sequence ID" value="SBV98449.1"/>
    <property type="molecule type" value="Genomic_DNA"/>
</dbReference>
<reference evidence="9" key="1">
    <citation type="submission" date="2016-04" db="EMBL/GenBank/DDBJ databases">
        <authorList>
            <person name="Evans L.H."/>
            <person name="Alamgir A."/>
            <person name="Owens N."/>
            <person name="Weber N.D."/>
            <person name="Virtaneva K."/>
            <person name="Barbian K."/>
            <person name="Babar A."/>
            <person name="Rosenke K."/>
        </authorList>
    </citation>
    <scope>NUCLEOTIDE SEQUENCE</scope>
    <source>
        <strain evidence="9">86</strain>
    </source>
</reference>
<dbReference type="InterPro" id="IPR022761">
    <property type="entry name" value="Fumarate_lyase_N"/>
</dbReference>
<evidence type="ECO:0000256" key="2">
    <source>
        <dbReference type="ARBA" id="ARBA00004941"/>
    </source>
</evidence>
<keyword evidence="5 6" id="KW-0456">Lyase</keyword>
<keyword evidence="4 6" id="KW-0055">Arginine biosynthesis</keyword>
<evidence type="ECO:0000256" key="5">
    <source>
        <dbReference type="ARBA" id="ARBA00023239"/>
    </source>
</evidence>
<comment type="similarity">
    <text evidence="6">Belongs to the lyase 1 family. Argininosuccinate lyase subfamily.</text>
</comment>
<gene>
    <name evidence="6 9" type="primary">argH</name>
    <name evidence="9" type="ORF">KL86APRO_11012</name>
</gene>
<dbReference type="AlphaFoldDB" id="A0A212JG77"/>
<proteinExistence type="inferred from homology"/>
<dbReference type="InterPro" id="IPR008948">
    <property type="entry name" value="L-Aspartase-like"/>
</dbReference>
<dbReference type="Pfam" id="PF14698">
    <property type="entry name" value="ASL_C2"/>
    <property type="match status" value="1"/>
</dbReference>
<dbReference type="SUPFAM" id="SSF48557">
    <property type="entry name" value="L-aspartase-like"/>
    <property type="match status" value="1"/>
</dbReference>
<dbReference type="PANTHER" id="PTHR43814:SF1">
    <property type="entry name" value="ARGININOSUCCINATE LYASE"/>
    <property type="match status" value="1"/>
</dbReference>
<dbReference type="InterPro" id="IPR000362">
    <property type="entry name" value="Fumarate_lyase_fam"/>
</dbReference>
<dbReference type="EC" id="4.3.2.1" evidence="3 6"/>
<evidence type="ECO:0000259" key="8">
    <source>
        <dbReference type="Pfam" id="PF14698"/>
    </source>
</evidence>
<dbReference type="PRINTS" id="PR00149">
    <property type="entry name" value="FUMRATELYASE"/>
</dbReference>
<dbReference type="UniPathway" id="UPA00068">
    <property type="reaction ID" value="UER00114"/>
</dbReference>
<feature type="domain" description="Argininosuccinate lyase C-terminal" evidence="8">
    <location>
        <begin position="364"/>
        <end position="440"/>
    </location>
</feature>
<protein>
    <recommendedName>
        <fullName evidence="3 6">Argininosuccinate lyase</fullName>
        <shortName evidence="6">ASAL</shortName>
        <ecNumber evidence="3 6">4.3.2.1</ecNumber>
    </recommendedName>
    <alternativeName>
        <fullName evidence="6">Arginosuccinase</fullName>
    </alternativeName>
</protein>
<dbReference type="Gene3D" id="1.20.200.10">
    <property type="entry name" value="Fumarase/aspartase (Central domain)"/>
    <property type="match status" value="1"/>
</dbReference>
<keyword evidence="6" id="KW-0028">Amino-acid biosynthesis</keyword>
<comment type="pathway">
    <text evidence="2 6">Amino-acid biosynthesis; L-arginine biosynthesis; L-arginine from L-ornithine and carbamoyl phosphate: step 3/3.</text>
</comment>
<dbReference type="GO" id="GO:0042450">
    <property type="term" value="P:L-arginine biosynthetic process via ornithine"/>
    <property type="evidence" value="ECO:0007669"/>
    <property type="project" value="UniProtKB-UniRule"/>
</dbReference>
<dbReference type="HAMAP" id="MF_00006">
    <property type="entry name" value="Arg_succ_lyase"/>
    <property type="match status" value="1"/>
</dbReference>
<evidence type="ECO:0000256" key="4">
    <source>
        <dbReference type="ARBA" id="ARBA00022571"/>
    </source>
</evidence>
<comment type="subcellular location">
    <subcellularLocation>
        <location evidence="6">Cytoplasm</location>
    </subcellularLocation>
</comment>
<dbReference type="InterPro" id="IPR024083">
    <property type="entry name" value="Fumarase/histidase_N"/>
</dbReference>
<dbReference type="PRINTS" id="PR00145">
    <property type="entry name" value="ARGSUCLYASE"/>
</dbReference>
<name>A0A212JG77_9PROT</name>
<organism evidence="9">
    <name type="scientific">uncultured Alphaproteobacteria bacterium</name>
    <dbReference type="NCBI Taxonomy" id="91750"/>
    <lineage>
        <taxon>Bacteria</taxon>
        <taxon>Pseudomonadati</taxon>
        <taxon>Pseudomonadota</taxon>
        <taxon>Alphaproteobacteria</taxon>
        <taxon>environmental samples</taxon>
    </lineage>
</organism>
<dbReference type="Gene3D" id="1.10.275.10">
    <property type="entry name" value="Fumarase/aspartase (N-terminal domain)"/>
    <property type="match status" value="1"/>
</dbReference>
<evidence type="ECO:0000256" key="1">
    <source>
        <dbReference type="ARBA" id="ARBA00000985"/>
    </source>
</evidence>
<accession>A0A212JG77</accession>